<dbReference type="EMBL" id="MU393427">
    <property type="protein sequence ID" value="KAI4869813.1"/>
    <property type="molecule type" value="Genomic_DNA"/>
</dbReference>
<dbReference type="Proteomes" id="UP001497700">
    <property type="component" value="Unassembled WGS sequence"/>
</dbReference>
<comment type="caution">
    <text evidence="1">The sequence shown here is derived from an EMBL/GenBank/DDBJ whole genome shotgun (WGS) entry which is preliminary data.</text>
</comment>
<gene>
    <name evidence="1" type="ORF">F4820DRAFT_341255</name>
</gene>
<accession>A0ACB9ZDU4</accession>
<organism evidence="1 2">
    <name type="scientific">Hypoxylon rubiginosum</name>
    <dbReference type="NCBI Taxonomy" id="110542"/>
    <lineage>
        <taxon>Eukaryota</taxon>
        <taxon>Fungi</taxon>
        <taxon>Dikarya</taxon>
        <taxon>Ascomycota</taxon>
        <taxon>Pezizomycotina</taxon>
        <taxon>Sordariomycetes</taxon>
        <taxon>Xylariomycetidae</taxon>
        <taxon>Xylariales</taxon>
        <taxon>Hypoxylaceae</taxon>
        <taxon>Hypoxylon</taxon>
    </lineage>
</organism>
<protein>
    <submittedName>
        <fullName evidence="1">Uncharacterized protein</fullName>
    </submittedName>
</protein>
<proteinExistence type="predicted"/>
<keyword evidence="2" id="KW-1185">Reference proteome</keyword>
<sequence>MLRYADVHLPPTYIRFPPAAPRYHIHGPNKTYTPPPLPKPNPSICFLASLQDVPFYCCSSIRRRVVSIVPPICLLPTTAARLCSEEANQGCCVVATSLTPIPILLQDCSQAWAYDRIQQDLIFGGYCHSGSVEFFLFLFT</sequence>
<name>A0ACB9ZDU4_9PEZI</name>
<evidence type="ECO:0000313" key="2">
    <source>
        <dbReference type="Proteomes" id="UP001497700"/>
    </source>
</evidence>
<evidence type="ECO:0000313" key="1">
    <source>
        <dbReference type="EMBL" id="KAI4869813.1"/>
    </source>
</evidence>
<reference evidence="1 2" key="1">
    <citation type="journal article" date="2022" name="New Phytol.">
        <title>Ecological generalism drives hyperdiversity of secondary metabolite gene clusters in xylarialean endophytes.</title>
        <authorList>
            <person name="Franco M.E.E."/>
            <person name="Wisecaver J.H."/>
            <person name="Arnold A.E."/>
            <person name="Ju Y.M."/>
            <person name="Slot J.C."/>
            <person name="Ahrendt S."/>
            <person name="Moore L.P."/>
            <person name="Eastman K.E."/>
            <person name="Scott K."/>
            <person name="Konkel Z."/>
            <person name="Mondo S.J."/>
            <person name="Kuo A."/>
            <person name="Hayes R.D."/>
            <person name="Haridas S."/>
            <person name="Andreopoulos B."/>
            <person name="Riley R."/>
            <person name="LaButti K."/>
            <person name="Pangilinan J."/>
            <person name="Lipzen A."/>
            <person name="Amirebrahimi M."/>
            <person name="Yan J."/>
            <person name="Adam C."/>
            <person name="Keymanesh K."/>
            <person name="Ng V."/>
            <person name="Louie K."/>
            <person name="Northen T."/>
            <person name="Drula E."/>
            <person name="Henrissat B."/>
            <person name="Hsieh H.M."/>
            <person name="Youens-Clark K."/>
            <person name="Lutzoni F."/>
            <person name="Miadlikowska J."/>
            <person name="Eastwood D.C."/>
            <person name="Hamelin R.C."/>
            <person name="Grigoriev I.V."/>
            <person name="U'Ren J.M."/>
        </authorList>
    </citation>
    <scope>NUCLEOTIDE SEQUENCE [LARGE SCALE GENOMIC DNA]</scope>
    <source>
        <strain evidence="1 2">CBS 119005</strain>
    </source>
</reference>